<dbReference type="InterPro" id="IPR003838">
    <property type="entry name" value="ABC3_permease_C"/>
</dbReference>
<keyword evidence="5 8" id="KW-0812">Transmembrane</keyword>
<feature type="domain" description="MacB-like periplasmic core" evidence="10">
    <location>
        <begin position="25"/>
        <end position="253"/>
    </location>
</feature>
<evidence type="ECO:0000256" key="8">
    <source>
        <dbReference type="SAM" id="Phobius"/>
    </source>
</evidence>
<comment type="similarity">
    <text evidence="2">Belongs to the ABC-4 integral membrane protein family. LolC/E subfamily.</text>
</comment>
<evidence type="ECO:0000256" key="6">
    <source>
        <dbReference type="ARBA" id="ARBA00022989"/>
    </source>
</evidence>
<keyword evidence="6 8" id="KW-1133">Transmembrane helix</keyword>
<dbReference type="Proteomes" id="UP001058120">
    <property type="component" value="Chromosome"/>
</dbReference>
<evidence type="ECO:0000313" key="12">
    <source>
        <dbReference type="Proteomes" id="UP001058120"/>
    </source>
</evidence>
<dbReference type="PANTHER" id="PTHR30489:SF0">
    <property type="entry name" value="LIPOPROTEIN-RELEASING SYSTEM TRANSMEMBRANE PROTEIN LOLE"/>
    <property type="match status" value="1"/>
</dbReference>
<dbReference type="InterPro" id="IPR011925">
    <property type="entry name" value="LolCE_TM"/>
</dbReference>
<accession>A0ABY5Y2A7</accession>
<name>A0ABY5Y2A7_9BACT</name>
<dbReference type="Pfam" id="PF02687">
    <property type="entry name" value="FtsX"/>
    <property type="match status" value="1"/>
</dbReference>
<dbReference type="Pfam" id="PF12704">
    <property type="entry name" value="MacB_PCD"/>
    <property type="match status" value="1"/>
</dbReference>
<organism evidence="11 12">
    <name type="scientific">Taurinivorans muris</name>
    <dbReference type="NCBI Taxonomy" id="2787751"/>
    <lineage>
        <taxon>Bacteria</taxon>
        <taxon>Pseudomonadati</taxon>
        <taxon>Thermodesulfobacteriota</taxon>
        <taxon>Desulfovibrionia</taxon>
        <taxon>Desulfovibrionales</taxon>
        <taxon>Desulfovibrionaceae</taxon>
        <taxon>Taurinivorans</taxon>
    </lineage>
</organism>
<evidence type="ECO:0000313" key="11">
    <source>
        <dbReference type="EMBL" id="UWX05709.1"/>
    </source>
</evidence>
<feature type="transmembrane region" description="Helical" evidence="8">
    <location>
        <begin position="280"/>
        <end position="307"/>
    </location>
</feature>
<keyword evidence="12" id="KW-1185">Reference proteome</keyword>
<dbReference type="InterPro" id="IPR051447">
    <property type="entry name" value="Lipoprotein-release_system"/>
</dbReference>
<evidence type="ECO:0000259" key="9">
    <source>
        <dbReference type="Pfam" id="PF02687"/>
    </source>
</evidence>
<evidence type="ECO:0000256" key="2">
    <source>
        <dbReference type="ARBA" id="ARBA00005236"/>
    </source>
</evidence>
<keyword evidence="11" id="KW-0449">Lipoprotein</keyword>
<feature type="transmembrane region" description="Helical" evidence="8">
    <location>
        <begin position="20"/>
        <end position="46"/>
    </location>
</feature>
<protein>
    <submittedName>
        <fullName evidence="11">Lipoprotein-releasing ABC transporter permease subunit</fullName>
    </submittedName>
</protein>
<evidence type="ECO:0000256" key="5">
    <source>
        <dbReference type="ARBA" id="ARBA00022692"/>
    </source>
</evidence>
<feature type="transmembrane region" description="Helical" evidence="8">
    <location>
        <begin position="328"/>
        <end position="355"/>
    </location>
</feature>
<evidence type="ECO:0000256" key="7">
    <source>
        <dbReference type="ARBA" id="ARBA00023136"/>
    </source>
</evidence>
<feature type="domain" description="ABC3 transporter permease C-terminal" evidence="9">
    <location>
        <begin position="284"/>
        <end position="407"/>
    </location>
</feature>
<keyword evidence="7 8" id="KW-0472">Membrane</keyword>
<dbReference type="PANTHER" id="PTHR30489">
    <property type="entry name" value="LIPOPROTEIN-RELEASING SYSTEM TRANSMEMBRANE PROTEIN LOLE"/>
    <property type="match status" value="1"/>
</dbReference>
<dbReference type="EMBL" id="CP065938">
    <property type="protein sequence ID" value="UWX05709.1"/>
    <property type="molecule type" value="Genomic_DNA"/>
</dbReference>
<reference evidence="11" key="1">
    <citation type="submission" date="2020-12" db="EMBL/GenBank/DDBJ databases">
        <title>Taurinivorans muris gen. nov., sp. nov., fundamental and realized metabolic niche of a ubiquitous sulfidogenic bacterium in the murine intestine.</title>
        <authorList>
            <person name="Ye H."/>
            <person name="Hanson B.T."/>
            <person name="Loy A."/>
        </authorList>
    </citation>
    <scope>NUCLEOTIDE SEQUENCE</scope>
    <source>
        <strain evidence="11">LT0009</strain>
    </source>
</reference>
<keyword evidence="4" id="KW-1003">Cell membrane</keyword>
<dbReference type="RefSeq" id="WP_334315299.1">
    <property type="nucleotide sequence ID" value="NZ_CP065938.1"/>
</dbReference>
<proteinExistence type="inferred from homology"/>
<evidence type="ECO:0000256" key="3">
    <source>
        <dbReference type="ARBA" id="ARBA00022448"/>
    </source>
</evidence>
<gene>
    <name evidence="11" type="ORF">JBF11_09775</name>
</gene>
<evidence type="ECO:0000256" key="4">
    <source>
        <dbReference type="ARBA" id="ARBA00022475"/>
    </source>
</evidence>
<evidence type="ECO:0000259" key="10">
    <source>
        <dbReference type="Pfam" id="PF12704"/>
    </source>
</evidence>
<feature type="transmembrane region" description="Helical" evidence="8">
    <location>
        <begin position="375"/>
        <end position="399"/>
    </location>
</feature>
<evidence type="ECO:0000256" key="1">
    <source>
        <dbReference type="ARBA" id="ARBA00004651"/>
    </source>
</evidence>
<dbReference type="NCBIfam" id="TIGR02212">
    <property type="entry name" value="lolCE"/>
    <property type="match status" value="1"/>
</dbReference>
<keyword evidence="3" id="KW-0813">Transport</keyword>
<comment type="subcellular location">
    <subcellularLocation>
        <location evidence="1">Cell membrane</location>
        <topology evidence="1">Multi-pass membrane protein</topology>
    </subcellularLocation>
</comment>
<dbReference type="InterPro" id="IPR025857">
    <property type="entry name" value="MacB_PCD"/>
</dbReference>
<sequence length="416" mass="44958">MSFELFIALRYLFSKRQQAFISVISVMSVLGVAIGVGALVVVMGVYNGFTEDIRNKILGANSHLFIQSLIPEMLDVNEDGSGGYSGIVKNLKQNPQIKAAAPFLYTEVLFSSPQGATGLIIRGIEPGNADEALTVLRHLKEGSLDGLIRSKGVQGIVVGEELASRFGLRIGSRINLMSPSGERTTAGFVPKIVSYRVAGIFKSGLNDYDNRLAFISLQSARELIGVPPGRVSGIEVFLNDPMQAKEIAQALQEVLPDYLYVRNWIDINAGLFAALQLERIGMFIVLALIVLVGSFSIITSLVMLVMEKTKDIAILMSMGASSYSIGKIFMLQGTLIGFIGTLIGYAGGLLLAFLLQKYQFIELPAGVYASDHLPVLITFSDTALIGLASMLMCFLATVYPARQAAKLVPADALRYE</sequence>